<dbReference type="FunFam" id="3.80.10.10:FF:000433">
    <property type="entry name" value="Putative LRR receptor-like serine/threonine-protein kinase isoform A"/>
    <property type="match status" value="1"/>
</dbReference>
<dbReference type="FunFam" id="3.80.10.10:FF:000452">
    <property type="entry name" value="Probable LRR receptor-like serine/threonine-protein kinase RFK1"/>
    <property type="match status" value="1"/>
</dbReference>
<dbReference type="PANTHER" id="PTHR48006:SF72">
    <property type="entry name" value="LRR RECEPTOR-LIKE SERINE_THREONINE-PROTEIN KINASE RFK1-RELATED"/>
    <property type="match status" value="1"/>
</dbReference>
<dbReference type="FunCoup" id="A0A1U8AX10">
    <property type="interactions" value="3"/>
</dbReference>
<evidence type="ECO:0000256" key="15">
    <source>
        <dbReference type="ARBA" id="ARBA00023170"/>
    </source>
</evidence>
<keyword evidence="8" id="KW-0732">Signal</keyword>
<dbReference type="Pfam" id="PF00560">
    <property type="entry name" value="LRR_1"/>
    <property type="match status" value="1"/>
</dbReference>
<evidence type="ECO:0000256" key="17">
    <source>
        <dbReference type="ARBA" id="ARBA00047899"/>
    </source>
</evidence>
<dbReference type="PANTHER" id="PTHR48006">
    <property type="entry name" value="LEUCINE-RICH REPEAT-CONTAINING PROTEIN DDB_G0281931-RELATED"/>
    <property type="match status" value="1"/>
</dbReference>
<comment type="catalytic activity">
    <reaction evidence="18">
        <text>L-seryl-[protein] + ATP = O-phospho-L-seryl-[protein] + ADP + H(+)</text>
        <dbReference type="Rhea" id="RHEA:17989"/>
        <dbReference type="Rhea" id="RHEA-COMP:9863"/>
        <dbReference type="Rhea" id="RHEA-COMP:11604"/>
        <dbReference type="ChEBI" id="CHEBI:15378"/>
        <dbReference type="ChEBI" id="CHEBI:29999"/>
        <dbReference type="ChEBI" id="CHEBI:30616"/>
        <dbReference type="ChEBI" id="CHEBI:83421"/>
        <dbReference type="ChEBI" id="CHEBI:456216"/>
        <dbReference type="EC" id="2.7.11.1"/>
    </reaction>
</comment>
<evidence type="ECO:0000313" key="20">
    <source>
        <dbReference type="RefSeq" id="XP_010272741.1"/>
    </source>
</evidence>
<dbReference type="Gene3D" id="3.80.10.10">
    <property type="entry name" value="Ribonuclease Inhibitor"/>
    <property type="match status" value="3"/>
</dbReference>
<dbReference type="PROSITE" id="PS00108">
    <property type="entry name" value="PROTEIN_KINASE_ST"/>
    <property type="match status" value="1"/>
</dbReference>
<dbReference type="GeneID" id="104608435"/>
<keyword evidence="6" id="KW-0808">Transferase</keyword>
<comment type="catalytic activity">
    <reaction evidence="17">
        <text>L-threonyl-[protein] + ATP = O-phospho-L-threonyl-[protein] + ADP + H(+)</text>
        <dbReference type="Rhea" id="RHEA:46608"/>
        <dbReference type="Rhea" id="RHEA-COMP:11060"/>
        <dbReference type="Rhea" id="RHEA-COMP:11605"/>
        <dbReference type="ChEBI" id="CHEBI:15378"/>
        <dbReference type="ChEBI" id="CHEBI:30013"/>
        <dbReference type="ChEBI" id="CHEBI:30616"/>
        <dbReference type="ChEBI" id="CHEBI:61977"/>
        <dbReference type="ChEBI" id="CHEBI:456216"/>
        <dbReference type="EC" id="2.7.11.1"/>
    </reaction>
</comment>
<dbReference type="OMA" id="CHEQRTG"/>
<keyword evidence="5" id="KW-0433">Leucine-rich repeat</keyword>
<evidence type="ECO:0000256" key="11">
    <source>
        <dbReference type="ARBA" id="ARBA00022777"/>
    </source>
</evidence>
<proteinExistence type="predicted"/>
<dbReference type="InterPro" id="IPR021720">
    <property type="entry name" value="Malectin_dom"/>
</dbReference>
<keyword evidence="3" id="KW-0723">Serine/threonine-protein kinase</keyword>
<keyword evidence="16" id="KW-0325">Glycoprotein</keyword>
<dbReference type="SUPFAM" id="SSF56112">
    <property type="entry name" value="Protein kinase-like (PK-like)"/>
    <property type="match status" value="1"/>
</dbReference>
<dbReference type="InterPro" id="IPR001611">
    <property type="entry name" value="Leu-rich_rpt"/>
</dbReference>
<dbReference type="FunFam" id="2.60.120.430:FF:000004">
    <property type="entry name" value="Putative leucine-rich repeat receptor-like serine/threonine-protein kinase"/>
    <property type="match status" value="1"/>
</dbReference>
<evidence type="ECO:0000256" key="3">
    <source>
        <dbReference type="ARBA" id="ARBA00022527"/>
    </source>
</evidence>
<evidence type="ECO:0000256" key="12">
    <source>
        <dbReference type="ARBA" id="ARBA00022840"/>
    </source>
</evidence>
<evidence type="ECO:0000256" key="9">
    <source>
        <dbReference type="ARBA" id="ARBA00022737"/>
    </source>
</evidence>
<dbReference type="AlphaFoldDB" id="A0A1U8AX10"/>
<dbReference type="Pfam" id="PF07714">
    <property type="entry name" value="PK_Tyr_Ser-Thr"/>
    <property type="match status" value="1"/>
</dbReference>
<dbReference type="InterPro" id="IPR011009">
    <property type="entry name" value="Kinase-like_dom_sf"/>
</dbReference>
<dbReference type="InterPro" id="IPR017441">
    <property type="entry name" value="Protein_kinase_ATP_BS"/>
</dbReference>
<evidence type="ECO:0000256" key="2">
    <source>
        <dbReference type="ARBA" id="ARBA00012513"/>
    </source>
</evidence>
<dbReference type="InterPro" id="IPR051824">
    <property type="entry name" value="LRR_Rcpt-Like_S/T_Kinase"/>
</dbReference>
<dbReference type="Pfam" id="PF11721">
    <property type="entry name" value="Malectin"/>
    <property type="match status" value="1"/>
</dbReference>
<keyword evidence="10" id="KW-0547">Nucleotide-binding</keyword>
<keyword evidence="13" id="KW-1133">Transmembrane helix</keyword>
<dbReference type="Pfam" id="PF23598">
    <property type="entry name" value="LRR_14"/>
    <property type="match status" value="1"/>
</dbReference>
<dbReference type="GO" id="GO:0004674">
    <property type="term" value="F:protein serine/threonine kinase activity"/>
    <property type="evidence" value="ECO:0000318"/>
    <property type="project" value="GO_Central"/>
</dbReference>
<evidence type="ECO:0000256" key="10">
    <source>
        <dbReference type="ARBA" id="ARBA00022741"/>
    </source>
</evidence>
<dbReference type="KEGG" id="nnu:104608435"/>
<evidence type="ECO:0000256" key="16">
    <source>
        <dbReference type="ARBA" id="ARBA00023180"/>
    </source>
</evidence>
<evidence type="ECO:0000313" key="19">
    <source>
        <dbReference type="Proteomes" id="UP000189703"/>
    </source>
</evidence>
<dbReference type="Gene3D" id="2.60.120.430">
    <property type="entry name" value="Galactose-binding lectin"/>
    <property type="match status" value="1"/>
</dbReference>
<evidence type="ECO:0000256" key="14">
    <source>
        <dbReference type="ARBA" id="ARBA00023136"/>
    </source>
</evidence>
<comment type="subcellular location">
    <subcellularLocation>
        <location evidence="1">Membrane</location>
        <topology evidence="1">Single-pass type I membrane protein</topology>
    </subcellularLocation>
</comment>
<dbReference type="FunFam" id="1.10.510.10:FF:000044">
    <property type="entry name" value="Putative LRR receptor-like serine/threonine-protein kinase"/>
    <property type="match status" value="1"/>
</dbReference>
<evidence type="ECO:0000256" key="18">
    <source>
        <dbReference type="ARBA" id="ARBA00048679"/>
    </source>
</evidence>
<dbReference type="GO" id="GO:0016020">
    <property type="term" value="C:membrane"/>
    <property type="evidence" value="ECO:0007669"/>
    <property type="project" value="UniProtKB-SubCell"/>
</dbReference>
<dbReference type="FunFam" id="3.30.200.20:FF:000217">
    <property type="entry name" value="probable LRR receptor-like serine/threonine-protein kinase At1g53430"/>
    <property type="match status" value="1"/>
</dbReference>
<keyword evidence="11" id="KW-0418">Kinase</keyword>
<dbReference type="SUPFAM" id="SSF52058">
    <property type="entry name" value="L domain-like"/>
    <property type="match status" value="1"/>
</dbReference>
<dbReference type="eggNOG" id="ENOG502QW9B">
    <property type="taxonomic scope" value="Eukaryota"/>
</dbReference>
<reference evidence="20" key="1">
    <citation type="submission" date="2025-08" db="UniProtKB">
        <authorList>
            <consortium name="RefSeq"/>
        </authorList>
    </citation>
    <scope>IDENTIFICATION</scope>
</reference>
<keyword evidence="14" id="KW-0472">Membrane</keyword>
<dbReference type="InterPro" id="IPR032675">
    <property type="entry name" value="LRR_dom_sf"/>
</dbReference>
<name>A0A1U8AX10_NELNU</name>
<dbReference type="PROSITE" id="PS00107">
    <property type="entry name" value="PROTEIN_KINASE_ATP"/>
    <property type="match status" value="1"/>
</dbReference>
<keyword evidence="9" id="KW-0677">Repeat</keyword>
<evidence type="ECO:0000256" key="5">
    <source>
        <dbReference type="ARBA" id="ARBA00022614"/>
    </source>
</evidence>
<dbReference type="RefSeq" id="XP_010272741.1">
    <property type="nucleotide sequence ID" value="XM_010274439.2"/>
</dbReference>
<dbReference type="InterPro" id="IPR008271">
    <property type="entry name" value="Ser/Thr_kinase_AS"/>
</dbReference>
<keyword evidence="7" id="KW-0812">Transmembrane</keyword>
<evidence type="ECO:0000256" key="8">
    <source>
        <dbReference type="ARBA" id="ARBA00022729"/>
    </source>
</evidence>
<evidence type="ECO:0000256" key="4">
    <source>
        <dbReference type="ARBA" id="ARBA00022553"/>
    </source>
</evidence>
<accession>A0A1U8AX10</accession>
<evidence type="ECO:0000256" key="6">
    <source>
        <dbReference type="ARBA" id="ARBA00022679"/>
    </source>
</evidence>
<sequence>MDIYYGRLFLCSAALVLCCFGALSRCHAANKLLPEDEVGALREIAKTLHKVDWNFGVDPCINESSWLTQNPKGKFNNNVTCDCSYNNGTTCHVISMILKNQNLSGRLPPELANLPYLQHIDFRRNFLNGTIPVEWASMKNIQFISLVGNRISGEIPKEIGKMANLTYLSLEANQLSGAIPSELGDLIKLKNLSLSSNNFSGTLPSKLANLINLKEFSISDNNLSGPIPDFIQNWTHLDKMVMQASGLEGPIPSVISVLQNLTDLRISDIHGNQSTFPDLGKMKGMRTLILRNCNISDTIPSNIWNLDKLKIMDLSFNKLKQPIPNKRTDIEPKYIYLTGNMFEGAIPEWMLSAGEHIDLSYNSFTWESLGQEGCMDNINLFRSMKHNWDLLPCSNSSSKCTKYWSSLHINCGGPEVTLDDGNKYEGDKNVGGASKSYFANERWGFSSTGNFIGDNKEADNFIVTNTSVLTMKNYQLYTTARRSPLSFTYYGHCLQNGNYTVSLHFAEIVFTNDNTFSSLGRRLFDIYIQGKLMRKDFDIEHEAGGAGKEHIEKYNATVTNNTLEIRFYWAGKGTTIIPARGYSYGPLISAISVEHNFKLPSEDKTKKIVIGVAIGAFVSILIILVLVVIWWKGYLGGKNRRYKDLRGLDLQTGSFTLRQIKAATNNFDAANKIGEGGFGSVYKGQLLDGTLIAVKQLSSKSKQGNREFVNEIGMISGLQHPNLVKLYGCCIEEDQLLLVYEYMENNSLSRALFGPDDGPLKLDWPTRQRICVGIARGLAFLHEESRLKIVHRDIKGTNVLLDRDLNPKISDFGLAKLDEEEKTHISTQVAGTIGYMAPEYALWGHLTFKADVYSFGVVALEIVSGRTNSTYRPKSDCTCLLDWAFLLQKRESLLELVDPRLGSDFNRQEVERMIKVALLCITASPTLRPSMSQVVSMLEGSMAIQDEISDPSISGEDSRFSGIREYFQQMILQDSSGAQTQNLSSEGTWISSSSLSVQDVYLINPHSP</sequence>
<evidence type="ECO:0000256" key="7">
    <source>
        <dbReference type="ARBA" id="ARBA00022692"/>
    </source>
</evidence>
<dbReference type="CDD" id="cd14066">
    <property type="entry name" value="STKc_IRAK"/>
    <property type="match status" value="1"/>
</dbReference>
<dbReference type="Proteomes" id="UP000189703">
    <property type="component" value="Unplaced"/>
</dbReference>
<dbReference type="InterPro" id="IPR001245">
    <property type="entry name" value="Ser-Thr/Tyr_kinase_cat_dom"/>
</dbReference>
<dbReference type="OrthoDB" id="1867350at2759"/>
<dbReference type="Gene3D" id="1.10.510.10">
    <property type="entry name" value="Transferase(Phosphotransferase) domain 1"/>
    <property type="match status" value="1"/>
</dbReference>
<dbReference type="PROSITE" id="PS50011">
    <property type="entry name" value="PROTEIN_KINASE_DOM"/>
    <property type="match status" value="1"/>
</dbReference>
<protein>
    <recommendedName>
        <fullName evidence="2">non-specific serine/threonine protein kinase</fullName>
        <ecNumber evidence="2">2.7.11.1</ecNumber>
    </recommendedName>
</protein>
<keyword evidence="15" id="KW-0675">Receptor</keyword>
<dbReference type="GO" id="GO:0045088">
    <property type="term" value="P:regulation of innate immune response"/>
    <property type="evidence" value="ECO:0000318"/>
    <property type="project" value="GO_Central"/>
</dbReference>
<dbReference type="SMART" id="SM00220">
    <property type="entry name" value="S_TKc"/>
    <property type="match status" value="1"/>
</dbReference>
<dbReference type="GO" id="GO:0005524">
    <property type="term" value="F:ATP binding"/>
    <property type="evidence" value="ECO:0007669"/>
    <property type="project" value="UniProtKB-UniRule"/>
</dbReference>
<organism evidence="19 20">
    <name type="scientific">Nelumbo nucifera</name>
    <name type="common">Sacred lotus</name>
    <dbReference type="NCBI Taxonomy" id="4432"/>
    <lineage>
        <taxon>Eukaryota</taxon>
        <taxon>Viridiplantae</taxon>
        <taxon>Streptophyta</taxon>
        <taxon>Embryophyta</taxon>
        <taxon>Tracheophyta</taxon>
        <taxon>Spermatophyta</taxon>
        <taxon>Magnoliopsida</taxon>
        <taxon>Proteales</taxon>
        <taxon>Nelumbonaceae</taxon>
        <taxon>Nelumbo</taxon>
    </lineage>
</organism>
<dbReference type="InterPro" id="IPR055414">
    <property type="entry name" value="LRR_R13L4/SHOC2-like"/>
</dbReference>
<keyword evidence="19" id="KW-1185">Reference proteome</keyword>
<keyword evidence="4" id="KW-0597">Phosphoprotein</keyword>
<dbReference type="EC" id="2.7.11.1" evidence="2"/>
<dbReference type="InterPro" id="IPR000719">
    <property type="entry name" value="Prot_kinase_dom"/>
</dbReference>
<gene>
    <name evidence="20" type="primary">LOC104608435</name>
</gene>
<evidence type="ECO:0000256" key="1">
    <source>
        <dbReference type="ARBA" id="ARBA00004479"/>
    </source>
</evidence>
<evidence type="ECO:0000256" key="13">
    <source>
        <dbReference type="ARBA" id="ARBA00022989"/>
    </source>
</evidence>
<keyword evidence="12" id="KW-0067">ATP-binding</keyword>
<dbReference type="Gene3D" id="3.30.200.20">
    <property type="entry name" value="Phosphorylase Kinase, domain 1"/>
    <property type="match status" value="1"/>
</dbReference>